<dbReference type="SUPFAM" id="SSF88659">
    <property type="entry name" value="Sigma3 and sigma4 domains of RNA polymerase sigma factors"/>
    <property type="match status" value="1"/>
</dbReference>
<dbReference type="Gene3D" id="1.10.1740.10">
    <property type="match status" value="1"/>
</dbReference>
<gene>
    <name evidence="7" type="ORF">MMF97_00160</name>
</gene>
<dbReference type="InterPro" id="IPR039425">
    <property type="entry name" value="RNA_pol_sigma-70-like"/>
</dbReference>
<dbReference type="NCBIfam" id="TIGR02937">
    <property type="entry name" value="sigma70-ECF"/>
    <property type="match status" value="1"/>
</dbReference>
<evidence type="ECO:0000259" key="5">
    <source>
        <dbReference type="Pfam" id="PF04542"/>
    </source>
</evidence>
<sequence>MDKDVRFSDIELLQMLKNGSALAYTIIYNRYFETLYIHALQKLNDREEAKDIIHELFTQIWKKRTEIEITGGLKAYLYTAVKNKILDFIAHQQVENKYINSLQSFIDQGICITDHKIREKQLTELIDNGIQQLPNKMREIFEMSRKQNLTHREIAVKLNISEQTVKTQVKNALKVLRTKLGTMLFLSL</sequence>
<evidence type="ECO:0000313" key="7">
    <source>
        <dbReference type="EMBL" id="MCJ0741099.1"/>
    </source>
</evidence>
<dbReference type="RefSeq" id="WP_243357464.1">
    <property type="nucleotide sequence ID" value="NZ_JALGBH010000001.1"/>
</dbReference>
<keyword evidence="4" id="KW-0804">Transcription</keyword>
<evidence type="ECO:0000256" key="1">
    <source>
        <dbReference type="ARBA" id="ARBA00010641"/>
    </source>
</evidence>
<evidence type="ECO:0000256" key="2">
    <source>
        <dbReference type="ARBA" id="ARBA00023015"/>
    </source>
</evidence>
<dbReference type="Pfam" id="PF04542">
    <property type="entry name" value="Sigma70_r2"/>
    <property type="match status" value="1"/>
</dbReference>
<evidence type="ECO:0000256" key="3">
    <source>
        <dbReference type="ARBA" id="ARBA00023082"/>
    </source>
</evidence>
<keyword evidence="2" id="KW-0805">Transcription regulation</keyword>
<keyword evidence="8" id="KW-1185">Reference proteome</keyword>
<keyword evidence="3" id="KW-0731">Sigma factor</keyword>
<dbReference type="EMBL" id="JALGBH010000001">
    <property type="protein sequence ID" value="MCJ0741099.1"/>
    <property type="molecule type" value="Genomic_DNA"/>
</dbReference>
<feature type="domain" description="RNA polymerase sigma factor 70 region 4 type 2" evidence="6">
    <location>
        <begin position="125"/>
        <end position="174"/>
    </location>
</feature>
<dbReference type="InterPro" id="IPR014327">
    <property type="entry name" value="RNA_pol_sigma70_bacteroid"/>
</dbReference>
<dbReference type="InterPro" id="IPR014284">
    <property type="entry name" value="RNA_pol_sigma-70_dom"/>
</dbReference>
<evidence type="ECO:0000313" key="8">
    <source>
        <dbReference type="Proteomes" id="UP001165460"/>
    </source>
</evidence>
<dbReference type="Pfam" id="PF08281">
    <property type="entry name" value="Sigma70_r4_2"/>
    <property type="match status" value="1"/>
</dbReference>
<organism evidence="7 8">
    <name type="scientific">Pedobacter montanisoli</name>
    <dbReference type="NCBI Taxonomy" id="2923277"/>
    <lineage>
        <taxon>Bacteria</taxon>
        <taxon>Pseudomonadati</taxon>
        <taxon>Bacteroidota</taxon>
        <taxon>Sphingobacteriia</taxon>
        <taxon>Sphingobacteriales</taxon>
        <taxon>Sphingobacteriaceae</taxon>
        <taxon>Pedobacter</taxon>
    </lineage>
</organism>
<dbReference type="PANTHER" id="PTHR43133">
    <property type="entry name" value="RNA POLYMERASE ECF-TYPE SIGMA FACTO"/>
    <property type="match status" value="1"/>
</dbReference>
<feature type="domain" description="RNA polymerase sigma-70 region 2" evidence="5">
    <location>
        <begin position="28"/>
        <end position="93"/>
    </location>
</feature>
<protein>
    <submittedName>
        <fullName evidence="7">RNA polymerase sigma-70 factor</fullName>
    </submittedName>
</protein>
<dbReference type="InterPro" id="IPR007627">
    <property type="entry name" value="RNA_pol_sigma70_r2"/>
</dbReference>
<comment type="similarity">
    <text evidence="1">Belongs to the sigma-70 factor family. ECF subfamily.</text>
</comment>
<dbReference type="Gene3D" id="1.10.10.10">
    <property type="entry name" value="Winged helix-like DNA-binding domain superfamily/Winged helix DNA-binding domain"/>
    <property type="match status" value="1"/>
</dbReference>
<dbReference type="InterPro" id="IPR013249">
    <property type="entry name" value="RNA_pol_sigma70_r4_t2"/>
</dbReference>
<dbReference type="NCBIfam" id="TIGR02985">
    <property type="entry name" value="Sig70_bacteroi1"/>
    <property type="match status" value="1"/>
</dbReference>
<dbReference type="InterPro" id="IPR013325">
    <property type="entry name" value="RNA_pol_sigma_r2"/>
</dbReference>
<dbReference type="Proteomes" id="UP001165460">
    <property type="component" value="Unassembled WGS sequence"/>
</dbReference>
<proteinExistence type="inferred from homology"/>
<name>A0ABS9ZT19_9SPHI</name>
<evidence type="ECO:0000259" key="6">
    <source>
        <dbReference type="Pfam" id="PF08281"/>
    </source>
</evidence>
<reference evidence="7" key="1">
    <citation type="submission" date="2022-03" db="EMBL/GenBank/DDBJ databases">
        <authorList>
            <person name="Woo C.Y."/>
        </authorList>
    </citation>
    <scope>NUCLEOTIDE SEQUENCE</scope>
    <source>
        <strain evidence="7">CYS-01</strain>
    </source>
</reference>
<comment type="caution">
    <text evidence="7">The sequence shown here is derived from an EMBL/GenBank/DDBJ whole genome shotgun (WGS) entry which is preliminary data.</text>
</comment>
<dbReference type="SUPFAM" id="SSF88946">
    <property type="entry name" value="Sigma2 domain of RNA polymerase sigma factors"/>
    <property type="match status" value="1"/>
</dbReference>
<accession>A0ABS9ZT19</accession>
<dbReference type="InterPro" id="IPR036388">
    <property type="entry name" value="WH-like_DNA-bd_sf"/>
</dbReference>
<dbReference type="CDD" id="cd06171">
    <property type="entry name" value="Sigma70_r4"/>
    <property type="match status" value="1"/>
</dbReference>
<dbReference type="InterPro" id="IPR013324">
    <property type="entry name" value="RNA_pol_sigma_r3/r4-like"/>
</dbReference>
<dbReference type="PANTHER" id="PTHR43133:SF46">
    <property type="entry name" value="RNA POLYMERASE SIGMA-70 FACTOR ECF SUBFAMILY"/>
    <property type="match status" value="1"/>
</dbReference>
<evidence type="ECO:0000256" key="4">
    <source>
        <dbReference type="ARBA" id="ARBA00023163"/>
    </source>
</evidence>